<dbReference type="PANTHER" id="PTHR37841:SF1">
    <property type="entry name" value="DUF3298 DOMAIN-CONTAINING PROTEIN"/>
    <property type="match status" value="1"/>
</dbReference>
<keyword evidence="3" id="KW-1185">Reference proteome</keyword>
<evidence type="ECO:0008006" key="4">
    <source>
        <dbReference type="Google" id="ProtNLM"/>
    </source>
</evidence>
<organism evidence="2 3">
    <name type="scientific">Flavilitoribacter nigricans (strain ATCC 23147 / DSM 23189 / NBRC 102662 / NCIMB 1420 / SS-2)</name>
    <name type="common">Lewinella nigricans</name>
    <dbReference type="NCBI Taxonomy" id="1122177"/>
    <lineage>
        <taxon>Bacteria</taxon>
        <taxon>Pseudomonadati</taxon>
        <taxon>Bacteroidota</taxon>
        <taxon>Saprospiria</taxon>
        <taxon>Saprospirales</taxon>
        <taxon>Lewinellaceae</taxon>
        <taxon>Flavilitoribacter</taxon>
    </lineage>
</organism>
<feature type="region of interest" description="Disordered" evidence="1">
    <location>
        <begin position="511"/>
        <end position="532"/>
    </location>
</feature>
<gene>
    <name evidence="2" type="ORF">CRP01_02070</name>
</gene>
<evidence type="ECO:0000313" key="2">
    <source>
        <dbReference type="EMBL" id="PHN08130.1"/>
    </source>
</evidence>
<evidence type="ECO:0000313" key="3">
    <source>
        <dbReference type="Proteomes" id="UP000223913"/>
    </source>
</evidence>
<protein>
    <recommendedName>
        <fullName evidence="4">WG repeat-containing protein</fullName>
    </recommendedName>
</protein>
<dbReference type="EMBL" id="PDUD01000002">
    <property type="protein sequence ID" value="PHN08130.1"/>
    <property type="molecule type" value="Genomic_DNA"/>
</dbReference>
<dbReference type="RefSeq" id="WP_099148333.1">
    <property type="nucleotide sequence ID" value="NZ_PDUD01000002.1"/>
</dbReference>
<name>A0A2D0NIB2_FLAN2</name>
<reference evidence="2 3" key="1">
    <citation type="submission" date="2017-10" db="EMBL/GenBank/DDBJ databases">
        <title>The draft genome sequence of Lewinella nigricans NBRC 102662.</title>
        <authorList>
            <person name="Wang K."/>
        </authorList>
    </citation>
    <scope>NUCLEOTIDE SEQUENCE [LARGE SCALE GENOMIC DNA]</scope>
    <source>
        <strain evidence="2 3">NBRC 102662</strain>
    </source>
</reference>
<feature type="compositionally biased region" description="Basic and acidic residues" evidence="1">
    <location>
        <begin position="511"/>
        <end position="521"/>
    </location>
</feature>
<dbReference type="InterPro" id="IPR032774">
    <property type="entry name" value="WG_beta_rep"/>
</dbReference>
<dbReference type="AlphaFoldDB" id="A0A2D0NIB2"/>
<sequence>MVRVLVVCLLVTLGTSLLAQRSFLPVKVGHKWTFVDFSHTVRLDTSRQFDYLGDVQLPWLDNGRPSGFYLVESDEKLGLVDQSFQLVIPPAWDEIYPVSTELFLVFDSLYAVVDARGTDLLAGSRYDVIRTVPEVGDSLFLVKQRDKWGAQKKGEPIPALPTIYSELEYLPVSDGLFKVKPNAKDSAWIVVDWTQRALPALERPQKVILPAGSNYLITREDIGTNWIIRDLAGAPQMTLRSGARIKSLHNNTLFAYREEANGPFTVLVLGEQIETLDMKFDTVMAVDRDMALYRTGRQSGLIFPNGDQIVLEQLNSLEFIDTNQDLFRIISSAPGRQATGKWGLFSKSARSILLPCQYDSIGVFQGNLARCYLDGKVGLLNSSPAEVIPPRFESIPDIGAGIQKVQCYWSDSTMVYYLSESGALDGEPYVDRAVFVSGRGMYYGLNFNYQDDTTQRFIPPANRIDNRPYLTDVNNNEEPDTIWENQDKYLIVSVDNYQVVERITETRTRRRYVPTEREKRRAERRKSNGKSSRLKSNFFTRLFPFLQPKRKGTHQKEVKTSEHWKITFEAQGQTRRCTDVNWELVYHTARGENLIANDFTTFGSSRNRGQRISIFLRDQQRFLPDLSILGIRLQDFRQGLPYAAFIDLEGRMGLIDKAGNQVLDTGGQPLRFAYIGVPGEGKIPAATADSPIGLVYSRTLHNQTRESFHVSIQNNNFSTRRGQTTSQPPKWGFIDSEGNELIPFAYDRVGPFVDSFSIVMKAGKQGVINAENETIVPFLYDYIQDKKEYWRVSNYVDRGQSLFYDFRGRQLPDKKSAQLSTRGETLFPRRSTTDPPLYGYANSLGKMVIPARYETAGYFSDGVAAVRLDKKWFFIDQRDSIRFAVDPSLRGIQRVLEFHEGLCAVQRITDPGSSKRGNRKTGYLDPNGSLVIDTKYHLAGNFQNGHAIVAILDFDHYDERLMSSVPGSYGIINRSGNQIIPVDYEGIIPLNEAGLSVVKSRDSIFNQGVVDLSGQLISNGFHKSAKVFPDGFATFDGFEWRIFDRQSQPIDFPFELISDINYFSEGHLLVQDGEESWHHLFFDGKEVKILQGDFDTARPFTGDYTLVSRSGLSFLYRKDEFLFKAPNAGRFTGWSGDLATVDNHYYVNLELQNLFQRDFNSAGAFKNGVAKVSLKGRSGVINRRGMFVVPPKFTNITIGDDYIEVRPLPRKIGLISRAGKVLIPVEYDQLDPLNEDIIRVEKGDRIGYYRKDGQVIWKPEVVWR</sequence>
<dbReference type="OrthoDB" id="623514at2"/>
<evidence type="ECO:0000256" key="1">
    <source>
        <dbReference type="SAM" id="MobiDB-lite"/>
    </source>
</evidence>
<dbReference type="PANTHER" id="PTHR37841">
    <property type="entry name" value="GLR2918 PROTEIN"/>
    <property type="match status" value="1"/>
</dbReference>
<dbReference type="Pfam" id="PF14903">
    <property type="entry name" value="WG_beta_rep"/>
    <property type="match status" value="7"/>
</dbReference>
<proteinExistence type="predicted"/>
<comment type="caution">
    <text evidence="2">The sequence shown here is derived from an EMBL/GenBank/DDBJ whole genome shotgun (WGS) entry which is preliminary data.</text>
</comment>
<dbReference type="Proteomes" id="UP000223913">
    <property type="component" value="Unassembled WGS sequence"/>
</dbReference>
<accession>A0A2D0NIB2</accession>